<evidence type="ECO:0000313" key="3">
    <source>
        <dbReference type="Proteomes" id="UP000664545"/>
    </source>
</evidence>
<feature type="domain" description="AdoMet activation" evidence="1">
    <location>
        <begin position="89"/>
        <end position="195"/>
    </location>
</feature>
<sequence length="231" mass="25338">MNITKPTAINKNDIYQYLGFGSSEPDSSTLSLVETCSKEILSAAQPREFHSYFQMGFLTSGSLYIGSEKFQLPGKDIAAHLAGCHGCVMFAVTLGAQVDRIIRISQVNDMAKAVILDCCASVLIEEICEQISEDIQKEYMAQNLYTTMRFSPGYGDLPLSVQDVFINLLDTNRKIGLTQSKDHLLLPRKSVTAVIGISTAYTKGKLAGCETCALKDTCRLRESGVRCGKEK</sequence>
<evidence type="ECO:0000259" key="1">
    <source>
        <dbReference type="Pfam" id="PF02965"/>
    </source>
</evidence>
<keyword evidence="3" id="KW-1185">Reference proteome</keyword>
<dbReference type="RefSeq" id="WP_206582285.1">
    <property type="nucleotide sequence ID" value="NZ_JAFJZZ010000003.1"/>
</dbReference>
<gene>
    <name evidence="2" type="ORF">JYB65_08720</name>
</gene>
<dbReference type="InterPro" id="IPR004223">
    <property type="entry name" value="VitB12-dep_Met_synth_activ_dom"/>
</dbReference>
<dbReference type="Gene3D" id="3.40.109.40">
    <property type="match status" value="1"/>
</dbReference>
<proteinExistence type="predicted"/>
<dbReference type="EMBL" id="JAFJZZ010000003">
    <property type="protein sequence ID" value="MBN7773444.1"/>
    <property type="molecule type" value="Genomic_DNA"/>
</dbReference>
<accession>A0A939IJC9</accession>
<dbReference type="Proteomes" id="UP000664545">
    <property type="component" value="Unassembled WGS sequence"/>
</dbReference>
<reference evidence="2" key="1">
    <citation type="submission" date="2021-02" db="EMBL/GenBank/DDBJ databases">
        <title>Abyssanaerobacter marinus gen.nov., sp., nov, anaerobic bacterium isolated from the Onnuri vent field of Indian Ocean and suggestion of Mogibacteriaceae fam. nov., and proposal of reclassification of ambiguous this family's genus member.</title>
        <authorList>
            <person name="Kim Y.J."/>
            <person name="Yang J.-A."/>
        </authorList>
    </citation>
    <scope>NUCLEOTIDE SEQUENCE</scope>
    <source>
        <strain evidence="2">DSM 2634</strain>
    </source>
</reference>
<dbReference type="SUPFAM" id="SSF56507">
    <property type="entry name" value="Methionine synthase activation domain-like"/>
    <property type="match status" value="1"/>
</dbReference>
<organism evidence="2 3">
    <name type="scientific">Clostridium aminobutyricum</name>
    <dbReference type="NCBI Taxonomy" id="33953"/>
    <lineage>
        <taxon>Bacteria</taxon>
        <taxon>Bacillati</taxon>
        <taxon>Bacillota</taxon>
        <taxon>Clostridia</taxon>
        <taxon>Eubacteriales</taxon>
        <taxon>Clostridiaceae</taxon>
        <taxon>Clostridium</taxon>
    </lineage>
</organism>
<dbReference type="Pfam" id="PF02965">
    <property type="entry name" value="Met_synt_B12"/>
    <property type="match status" value="1"/>
</dbReference>
<protein>
    <recommendedName>
        <fullName evidence="1">AdoMet activation domain-containing protein</fullName>
    </recommendedName>
</protein>
<dbReference type="GO" id="GO:0008705">
    <property type="term" value="F:methionine synthase activity"/>
    <property type="evidence" value="ECO:0007669"/>
    <property type="project" value="InterPro"/>
</dbReference>
<name>A0A939IJC9_CLOAM</name>
<evidence type="ECO:0000313" key="2">
    <source>
        <dbReference type="EMBL" id="MBN7773444.1"/>
    </source>
</evidence>
<dbReference type="InterPro" id="IPR037010">
    <property type="entry name" value="VitB12-dep_Met_synth_activ_sf"/>
</dbReference>
<dbReference type="PIRSF" id="PIRSF037984">
    <property type="entry name" value="Met_synth_TM0269_prd"/>
    <property type="match status" value="1"/>
</dbReference>
<comment type="caution">
    <text evidence="2">The sequence shown here is derived from an EMBL/GenBank/DDBJ whole genome shotgun (WGS) entry which is preliminary data.</text>
</comment>
<dbReference type="AlphaFoldDB" id="A0A939IJC9"/>
<dbReference type="InterPro" id="IPR017342">
    <property type="entry name" value="S-AdoMet-dep_Met_synth_prd"/>
</dbReference>